<dbReference type="EMBL" id="CP027033">
    <property type="protein sequence ID" value="AXR80651.1"/>
    <property type="molecule type" value="Genomic_DNA"/>
</dbReference>
<gene>
    <name evidence="2" type="ORF">AArc1_2965</name>
    <name evidence="3" type="ORF">AArcMg_0628</name>
</gene>
<sequence length="115" mass="12402">MRTDGIGPCDEMSSPSSETETHEVTLSRDEQWTVHHVLATRIDDAIDANETPPEWAIEAFEALESGDESGTFTGRQATELAAALSDYLADNAPDADVAHGTDVLDRLESALESRA</sequence>
<dbReference type="Proteomes" id="UP000258707">
    <property type="component" value="Chromosome"/>
</dbReference>
<evidence type="ECO:0000313" key="3">
    <source>
        <dbReference type="EMBL" id="AXR80651.1"/>
    </source>
</evidence>
<dbReference type="EMBL" id="CP024047">
    <property type="protein sequence ID" value="AXR79273.1"/>
    <property type="molecule type" value="Genomic_DNA"/>
</dbReference>
<feature type="region of interest" description="Disordered" evidence="1">
    <location>
        <begin position="1"/>
        <end position="28"/>
    </location>
</feature>
<proteinExistence type="predicted"/>
<reference evidence="2" key="3">
    <citation type="journal article" date="2019" name="Int. J. Syst. Evol. Microbiol.">
        <title>Natronolimnobius sulfurireducens sp. nov. and Halalkaliarchaeum desulfuricum gen. nov., sp. nov., the first sulfur-respiring alkaliphilic haloarchaea from hypersaline alkaline lakes.</title>
        <authorList>
            <person name="Sorokin D.Y."/>
            <person name="Yakimov M."/>
            <person name="Messina E."/>
            <person name="Merkel A.Y."/>
            <person name="Bale N.J."/>
            <person name="Sinninghe Damste J.S."/>
        </authorList>
    </citation>
    <scope>NUCLEOTIDE SEQUENCE</scope>
    <source>
        <strain evidence="3">AArc-Mg</strain>
        <strain evidence="2">AArc1</strain>
    </source>
</reference>
<protein>
    <submittedName>
        <fullName evidence="2">Uncharacterized protein</fullName>
    </submittedName>
</protein>
<evidence type="ECO:0000313" key="5">
    <source>
        <dbReference type="Proteomes" id="UP000258707"/>
    </source>
</evidence>
<reference evidence="5" key="1">
    <citation type="submission" date="2017-10" db="EMBL/GenBank/DDBJ databases">
        <title>Phenotypic and genomic properties of facultatively anaerobic sulfur-reducing natronoarchaea from hypersaline soda lakes.</title>
        <authorList>
            <person name="Sorokin D.Y."/>
            <person name="Kublanov I.V."/>
            <person name="Roman P."/>
            <person name="Sinninghe Damste J.S."/>
            <person name="Golyshin P.N."/>
            <person name="Rojo D."/>
            <person name="Ciordia S."/>
            <person name="Mena Md.C."/>
            <person name="Ferrer M."/>
            <person name="Messina E."/>
            <person name="Smedile F."/>
            <person name="La Spada G."/>
            <person name="La Cono V."/>
            <person name="Yakimov M.M."/>
        </authorList>
    </citation>
    <scope>NUCLEOTIDE SEQUENCE [LARGE SCALE GENOMIC DNA]</scope>
    <source>
        <strain evidence="5">AArc1</strain>
    </source>
</reference>
<dbReference type="KEGG" id="nan:AArc1_2965"/>
<dbReference type="InterPro" id="IPR057175">
    <property type="entry name" value="DUF7853"/>
</dbReference>
<dbReference type="Pfam" id="PF25251">
    <property type="entry name" value="DUF7853"/>
    <property type="match status" value="1"/>
</dbReference>
<feature type="compositionally biased region" description="Basic and acidic residues" evidence="1">
    <location>
        <begin position="19"/>
        <end position="28"/>
    </location>
</feature>
<dbReference type="AlphaFoldDB" id="A0A346PIC8"/>
<evidence type="ECO:0000256" key="1">
    <source>
        <dbReference type="SAM" id="MobiDB-lite"/>
    </source>
</evidence>
<organism evidence="2 5">
    <name type="scientific">Natrarchaeobaculum sulfurireducens</name>
    <dbReference type="NCBI Taxonomy" id="2044521"/>
    <lineage>
        <taxon>Archaea</taxon>
        <taxon>Methanobacteriati</taxon>
        <taxon>Methanobacteriota</taxon>
        <taxon>Stenosarchaea group</taxon>
        <taxon>Halobacteria</taxon>
        <taxon>Halobacteriales</taxon>
        <taxon>Natrialbaceae</taxon>
        <taxon>Natrarchaeobaculum</taxon>
    </lineage>
</organism>
<accession>A0A346PIC8</accession>
<evidence type="ECO:0000313" key="4">
    <source>
        <dbReference type="Proteomes" id="UP000258613"/>
    </source>
</evidence>
<evidence type="ECO:0000313" key="2">
    <source>
        <dbReference type="EMBL" id="AXR79273.1"/>
    </source>
</evidence>
<keyword evidence="4" id="KW-1185">Reference proteome</keyword>
<accession>A0A346PMA6</accession>
<name>A0A346PIC8_9EURY</name>
<reference evidence="4" key="2">
    <citation type="submission" date="2018-02" db="EMBL/GenBank/DDBJ databases">
        <title>Phenotypic and genomic properties of facultatively anaerobic sulfur-reducing natronoarchaea from hypersaline soda lakes.</title>
        <authorList>
            <person name="Sorokin D.Y."/>
            <person name="Kublanov I.V."/>
            <person name="Roman P."/>
            <person name="Sinninghe Damste J.S."/>
            <person name="Golyshin P.N."/>
            <person name="Rojo D."/>
            <person name="Ciordia S."/>
            <person name="Mena M.D.C."/>
            <person name="Ferrer M."/>
            <person name="Messina E."/>
            <person name="Smedile F."/>
            <person name="La Spada G."/>
            <person name="La Cono V."/>
            <person name="Yakimov M.M."/>
        </authorList>
    </citation>
    <scope>NUCLEOTIDE SEQUENCE [LARGE SCALE GENOMIC DNA]</scope>
    <source>
        <strain evidence="4">AArc-Mg</strain>
    </source>
</reference>
<dbReference type="Proteomes" id="UP000258613">
    <property type="component" value="Chromosome"/>
</dbReference>
<dbReference type="KEGG" id="nag:AArcMg_0628"/>